<dbReference type="EC" id="2.7.4.8" evidence="2"/>
<evidence type="ECO:0000259" key="7">
    <source>
        <dbReference type="PROSITE" id="PS50052"/>
    </source>
</evidence>
<gene>
    <name evidence="8" type="ORF">HAKA00212_LOCUS4365</name>
</gene>
<dbReference type="InterPro" id="IPR008144">
    <property type="entry name" value="Guanylate_kin-like_dom"/>
</dbReference>
<keyword evidence="4" id="KW-0547">Nucleotide-binding</keyword>
<sequence>MSQIDEGLTHEEIAQLNERKAELKAQHMAYVEDHPEIKTLLNDFVCACLLEKPDNILNFAREHFANMKPKMEGLQPLVVAGPSGVGKGTIIKIIQDKYSGKFGFSVSHTTRGPREGEENGVHYHFTDQAAMRAEIEDGKFIEHAEVHGNLYGTSVAAVQSVSEEGKICILDIDVQGVQKVKASALEPKYIFISPPSMEVLEERLRGRKTETEEAITKRLAGAQAEMDYSAGDGNFDRVFINDNLDTCVADIESQLLEWYPSLIANNNGEDN</sequence>
<dbReference type="InterPro" id="IPR047501">
    <property type="entry name" value="DD_CATIP"/>
</dbReference>
<dbReference type="NCBIfam" id="TIGR03263">
    <property type="entry name" value="guanyl_kin"/>
    <property type="match status" value="1"/>
</dbReference>
<evidence type="ECO:0000256" key="6">
    <source>
        <dbReference type="ARBA" id="ARBA00022840"/>
    </source>
</evidence>
<dbReference type="GO" id="GO:0005829">
    <property type="term" value="C:cytosol"/>
    <property type="evidence" value="ECO:0007669"/>
    <property type="project" value="TreeGrafter"/>
</dbReference>
<dbReference type="CDD" id="cd00071">
    <property type="entry name" value="GMPK"/>
    <property type="match status" value="1"/>
</dbReference>
<dbReference type="Pfam" id="PF00625">
    <property type="entry name" value="Guanylate_kin"/>
    <property type="match status" value="1"/>
</dbReference>
<comment type="similarity">
    <text evidence="1">Belongs to the guanylate kinase family.</text>
</comment>
<dbReference type="EMBL" id="HBIU01010351">
    <property type="protein sequence ID" value="CAE0625694.1"/>
    <property type="molecule type" value="Transcribed_RNA"/>
</dbReference>
<keyword evidence="5" id="KW-0418">Kinase</keyword>
<accession>A0A7S3UUW8</accession>
<reference evidence="8" key="1">
    <citation type="submission" date="2021-01" db="EMBL/GenBank/DDBJ databases">
        <authorList>
            <person name="Corre E."/>
            <person name="Pelletier E."/>
            <person name="Niang G."/>
            <person name="Scheremetjew M."/>
            <person name="Finn R."/>
            <person name="Kale V."/>
            <person name="Holt S."/>
            <person name="Cochrane G."/>
            <person name="Meng A."/>
            <person name="Brown T."/>
            <person name="Cohen L."/>
        </authorList>
    </citation>
    <scope>NUCLEOTIDE SEQUENCE</scope>
    <source>
        <strain evidence="8">CCMP3107</strain>
    </source>
</reference>
<evidence type="ECO:0000256" key="4">
    <source>
        <dbReference type="ARBA" id="ARBA00022741"/>
    </source>
</evidence>
<name>A0A7S3UUW8_HETAK</name>
<dbReference type="Gene3D" id="1.20.890.10">
    <property type="entry name" value="cAMP-dependent protein kinase regulatory subunit, dimerization-anchoring domain"/>
    <property type="match status" value="1"/>
</dbReference>
<dbReference type="Gene3D" id="3.40.50.300">
    <property type="entry name" value="P-loop containing nucleotide triphosphate hydrolases"/>
    <property type="match status" value="1"/>
</dbReference>
<evidence type="ECO:0000256" key="5">
    <source>
        <dbReference type="ARBA" id="ARBA00022777"/>
    </source>
</evidence>
<dbReference type="SUPFAM" id="SSF47391">
    <property type="entry name" value="Dimerization-anchoring domain of cAMP-dependent PK regulatory subunit"/>
    <property type="match status" value="1"/>
</dbReference>
<evidence type="ECO:0000256" key="1">
    <source>
        <dbReference type="ARBA" id="ARBA00005790"/>
    </source>
</evidence>
<dbReference type="InterPro" id="IPR027417">
    <property type="entry name" value="P-loop_NTPase"/>
</dbReference>
<evidence type="ECO:0000256" key="2">
    <source>
        <dbReference type="ARBA" id="ARBA00012961"/>
    </source>
</evidence>
<dbReference type="FunFam" id="3.40.50.300:FF:000776">
    <property type="entry name" value="Guanylate kinase 2"/>
    <property type="match status" value="1"/>
</dbReference>
<dbReference type="PROSITE" id="PS00856">
    <property type="entry name" value="GUANYLATE_KINASE_1"/>
    <property type="match status" value="1"/>
</dbReference>
<dbReference type="PANTHER" id="PTHR23117">
    <property type="entry name" value="GUANYLATE KINASE-RELATED"/>
    <property type="match status" value="1"/>
</dbReference>
<evidence type="ECO:0000256" key="3">
    <source>
        <dbReference type="ARBA" id="ARBA00022679"/>
    </source>
</evidence>
<dbReference type="SMART" id="SM00072">
    <property type="entry name" value="GuKc"/>
    <property type="match status" value="1"/>
</dbReference>
<evidence type="ECO:0000313" key="8">
    <source>
        <dbReference type="EMBL" id="CAE0625694.1"/>
    </source>
</evidence>
<dbReference type="SUPFAM" id="SSF52540">
    <property type="entry name" value="P-loop containing nucleoside triphosphate hydrolases"/>
    <property type="match status" value="1"/>
</dbReference>
<dbReference type="CDD" id="cd22973">
    <property type="entry name" value="DD_CATIP"/>
    <property type="match status" value="1"/>
</dbReference>
<protein>
    <recommendedName>
        <fullName evidence="2">guanylate kinase</fullName>
        <ecNumber evidence="2">2.7.4.8</ecNumber>
    </recommendedName>
</protein>
<dbReference type="PANTHER" id="PTHR23117:SF13">
    <property type="entry name" value="GUANYLATE KINASE"/>
    <property type="match status" value="1"/>
</dbReference>
<dbReference type="AlphaFoldDB" id="A0A7S3UUW8"/>
<proteinExistence type="inferred from homology"/>
<dbReference type="GO" id="GO:0005524">
    <property type="term" value="F:ATP binding"/>
    <property type="evidence" value="ECO:0007669"/>
    <property type="project" value="UniProtKB-KW"/>
</dbReference>
<keyword evidence="3" id="KW-0808">Transferase</keyword>
<feature type="domain" description="Guanylate kinase-like" evidence="7">
    <location>
        <begin position="74"/>
        <end position="256"/>
    </location>
</feature>
<keyword evidence="6" id="KW-0067">ATP-binding</keyword>
<dbReference type="InterPro" id="IPR017665">
    <property type="entry name" value="Guanylate_kinase"/>
</dbReference>
<organism evidence="8">
    <name type="scientific">Heterosigma akashiwo</name>
    <name type="common">Chromophytic alga</name>
    <name type="synonym">Heterosigma carterae</name>
    <dbReference type="NCBI Taxonomy" id="2829"/>
    <lineage>
        <taxon>Eukaryota</taxon>
        <taxon>Sar</taxon>
        <taxon>Stramenopiles</taxon>
        <taxon>Ochrophyta</taxon>
        <taxon>Raphidophyceae</taxon>
        <taxon>Chattonellales</taxon>
        <taxon>Chattonellaceae</taxon>
        <taxon>Heterosigma</taxon>
    </lineage>
</organism>
<dbReference type="InterPro" id="IPR008145">
    <property type="entry name" value="GK/Ca_channel_bsu"/>
</dbReference>
<dbReference type="PROSITE" id="PS50052">
    <property type="entry name" value="GUANYLATE_KINASE_2"/>
    <property type="match status" value="1"/>
</dbReference>
<dbReference type="GO" id="GO:0004385">
    <property type="term" value="F:GMP kinase activity"/>
    <property type="evidence" value="ECO:0007669"/>
    <property type="project" value="UniProtKB-EC"/>
</dbReference>
<dbReference type="InterPro" id="IPR020590">
    <property type="entry name" value="Guanylate_kinase_CS"/>
</dbReference>